<evidence type="ECO:0000256" key="3">
    <source>
        <dbReference type="HAMAP-Rule" id="MF_03069"/>
    </source>
</evidence>
<evidence type="ECO:0000259" key="5">
    <source>
        <dbReference type="Pfam" id="PF08190"/>
    </source>
</evidence>
<feature type="region of interest" description="Disordered" evidence="4">
    <location>
        <begin position="378"/>
        <end position="407"/>
    </location>
</feature>
<dbReference type="KEGG" id="nvi:100122407"/>
<dbReference type="GO" id="GO:0060285">
    <property type="term" value="P:cilium-dependent cell motility"/>
    <property type="evidence" value="ECO:0007669"/>
    <property type="project" value="UniProtKB-UniRule"/>
</dbReference>
<evidence type="ECO:0000256" key="2">
    <source>
        <dbReference type="ARBA" id="ARBA00024190"/>
    </source>
</evidence>
<dbReference type="InterPro" id="IPR050734">
    <property type="entry name" value="PIH1/Kintoun_subfamily"/>
</dbReference>
<name>A0A7M7G7D8_NASVI</name>
<dbReference type="HAMAP" id="MF_03069">
    <property type="entry name" value="Kintoun"/>
    <property type="match status" value="1"/>
</dbReference>
<sequence>MEAYEDRQKDWEELEVTREELDSLTECMKKDEFRKLLLEYAEEVSDPENRARYESEIRQLERERGVDVTFVNPEPGYVIKTSLDGRLKCFLNVGQSEHVGKPSSTNKCRDDSTSNGPAAGLSWSIPYILAPPRDDLDKSRQRCRVFDVVFHPDTLYLAERNSRFRQIVNDTALDGVENSFKVKLDRKNLKFPKMTFKGVSQPTVIRKPCEKPAEKLDIEPEIYQKLMSTYDEKRERRSKSMEGKFVKGAPTTKYYNSRTDETENNNSEYTTPKFIVKHQSNLKMDEFMESRDAKMHSAIPENLVIDINLPLLKTAADAVLDVQERHLSLKSERPAKYNLELPLSHRVDPDNGNAKFDSKLRKLIVTLPVIRQKSFLGDAKEDSGVESDHGSPVPESEDISNQLTQEESNDCQNLQNSLICDISENNNLQSDCADTALRTNKDSNANALFMNPNVKYSLPAFTCNLYDNVLAVTVHAKNVDSESINHRMLENNAGLHILLSSMGTGFFPIYYSLCLKIEKDAVIPDTLTVEPWDNNVVISVKIKNAETMSRYFAGMDERFMEAKELSAGASIKNKLQALTEDPELETDKNVEVIRSEKEVTVNVRTQSLDSDDEDDHENQSYSQEERKRSFAQSRSVSESSGDELPSSIGSGSGSARYKSILKSRFSRSVSESSIDENTAPFSCPSVTFNHSISEFYSESEGSSLKKTVRFNDVVSRQLYRSNSSILGQRKKNQRKLRNKKRAHDRRLSESENSETDEREKYKVETKNESERNASDAVRPILHQANKRTETQKTANIEIERSPRSANKRKQKRNAESSAATKKHDEKTENNSEAEESFESKNDLMFDLDI</sequence>
<dbReference type="FunCoup" id="A0A7M7G7D8">
    <property type="interactions" value="338"/>
</dbReference>
<feature type="region of interest" description="Disordered" evidence="4">
    <location>
        <begin position="724"/>
        <end position="849"/>
    </location>
</feature>
<feature type="compositionally biased region" description="Basic and acidic residues" evidence="4">
    <location>
        <begin position="378"/>
        <end position="389"/>
    </location>
</feature>
<keyword evidence="1 3" id="KW-0963">Cytoplasm</keyword>
<proteinExistence type="inferred from homology"/>
<evidence type="ECO:0000256" key="4">
    <source>
        <dbReference type="SAM" id="MobiDB-lite"/>
    </source>
</evidence>
<keyword evidence="8" id="KW-1185">Reference proteome</keyword>
<evidence type="ECO:0000259" key="6">
    <source>
        <dbReference type="Pfam" id="PF18201"/>
    </source>
</evidence>
<dbReference type="SMR" id="A0A7M7G7D8"/>
<feature type="compositionally biased region" description="Polar residues" evidence="4">
    <location>
        <begin position="630"/>
        <end position="639"/>
    </location>
</feature>
<evidence type="ECO:0000256" key="1">
    <source>
        <dbReference type="ARBA" id="ARBA00022490"/>
    </source>
</evidence>
<dbReference type="Pfam" id="PF18201">
    <property type="entry name" value="PIH1_CS"/>
    <property type="match status" value="1"/>
</dbReference>
<dbReference type="InterPro" id="IPR012981">
    <property type="entry name" value="PIH1_N"/>
</dbReference>
<dbReference type="Pfam" id="PF08190">
    <property type="entry name" value="PIH1"/>
    <property type="match status" value="1"/>
</dbReference>
<dbReference type="GO" id="GO:0070286">
    <property type="term" value="P:axonemal dynein complex assembly"/>
    <property type="evidence" value="ECO:0007669"/>
    <property type="project" value="UniProtKB-UniRule"/>
</dbReference>
<dbReference type="PANTHER" id="PTHR22997:SF3">
    <property type="entry name" value="PROTEIN KINTOUN"/>
    <property type="match status" value="1"/>
</dbReference>
<dbReference type="CTD" id="35730"/>
<comment type="subcellular location">
    <subcellularLocation>
        <location evidence="3">Cytoplasm</location>
    </subcellularLocation>
    <subcellularLocation>
        <location evidence="2">Dynein axonemal particle</location>
    </subcellularLocation>
</comment>
<feature type="compositionally biased region" description="Basic residues" evidence="4">
    <location>
        <begin position="728"/>
        <end position="744"/>
    </location>
</feature>
<protein>
    <recommendedName>
        <fullName evidence="3">Protein kintoun</fullName>
    </recommendedName>
    <alternativeName>
        <fullName evidence="3">Dynein assembly factor 2, axonemal homolog</fullName>
    </alternativeName>
</protein>
<dbReference type="EnsemblMetazoa" id="XM_001605963">
    <property type="protein sequence ID" value="XP_001606013"/>
    <property type="gene ID" value="LOC100122407"/>
</dbReference>
<comment type="function">
    <text evidence="3">Required for cytoplasmic pre-assembly of axonemal dyneins, thereby playing a central role in motility in cilia and flagella. Involved in pre-assembly of dynein arm complexes in the cytoplasm before intraflagellar transport loads them for the ciliary compartment.</text>
</comment>
<dbReference type="Proteomes" id="UP000002358">
    <property type="component" value="Chromosome 3"/>
</dbReference>
<evidence type="ECO:0000313" key="8">
    <source>
        <dbReference type="Proteomes" id="UP000002358"/>
    </source>
</evidence>
<feature type="domain" description="PIH1D1/2/3 CS-like" evidence="6">
    <location>
        <begin position="269"/>
        <end position="370"/>
    </location>
</feature>
<evidence type="ECO:0000313" key="7">
    <source>
        <dbReference type="EnsemblMetazoa" id="XP_001606013"/>
    </source>
</evidence>
<accession>A0A7M7G7D8</accession>
<dbReference type="AlphaFoldDB" id="A0A7M7G7D8"/>
<dbReference type="InterPro" id="IPR041442">
    <property type="entry name" value="PIH1D1/2/3_CS-like"/>
</dbReference>
<dbReference type="InParanoid" id="A0A7M7G7D8"/>
<comment type="similarity">
    <text evidence="3">Belongs to the PIH1 family. Kintoun subfamily.</text>
</comment>
<dbReference type="GO" id="GO:0120293">
    <property type="term" value="C:dynein axonemal particle"/>
    <property type="evidence" value="ECO:0007669"/>
    <property type="project" value="UniProtKB-SubCell"/>
</dbReference>
<dbReference type="OrthoDB" id="546764at2759"/>
<dbReference type="GeneID" id="100122407"/>
<organism evidence="7 8">
    <name type="scientific">Nasonia vitripennis</name>
    <name type="common">Parasitic wasp</name>
    <dbReference type="NCBI Taxonomy" id="7425"/>
    <lineage>
        <taxon>Eukaryota</taxon>
        <taxon>Metazoa</taxon>
        <taxon>Ecdysozoa</taxon>
        <taxon>Arthropoda</taxon>
        <taxon>Hexapoda</taxon>
        <taxon>Insecta</taxon>
        <taxon>Pterygota</taxon>
        <taxon>Neoptera</taxon>
        <taxon>Endopterygota</taxon>
        <taxon>Hymenoptera</taxon>
        <taxon>Apocrita</taxon>
        <taxon>Proctotrupomorpha</taxon>
        <taxon>Chalcidoidea</taxon>
        <taxon>Pteromalidae</taxon>
        <taxon>Pteromalinae</taxon>
        <taxon>Nasonia</taxon>
    </lineage>
</organism>
<dbReference type="InterPro" id="IPR034727">
    <property type="entry name" value="Kintoun"/>
</dbReference>
<feature type="region of interest" description="Disordered" evidence="4">
    <location>
        <begin position="603"/>
        <end position="653"/>
    </location>
</feature>
<reference evidence="7" key="1">
    <citation type="submission" date="2021-01" db="UniProtKB">
        <authorList>
            <consortium name="EnsemblMetazoa"/>
        </authorList>
    </citation>
    <scope>IDENTIFICATION</scope>
</reference>
<feature type="domain" description="PIH1 N-terminal" evidence="5">
    <location>
        <begin position="44"/>
        <end position="210"/>
    </location>
</feature>
<feature type="compositionally biased region" description="Basic and acidic residues" evidence="4">
    <location>
        <begin position="745"/>
        <end position="773"/>
    </location>
</feature>
<dbReference type="RefSeq" id="XP_001606013.2">
    <property type="nucleotide sequence ID" value="XM_001605963.6"/>
</dbReference>
<dbReference type="PANTHER" id="PTHR22997">
    <property type="entry name" value="PIH1 DOMAIN-CONTAINING PROTEIN 1"/>
    <property type="match status" value="1"/>
</dbReference>
<dbReference type="CDD" id="cd00298">
    <property type="entry name" value="ACD_sHsps_p23-like"/>
    <property type="match status" value="1"/>
</dbReference>